<dbReference type="GO" id="GO:0046513">
    <property type="term" value="P:ceramide biosynthetic process"/>
    <property type="evidence" value="ECO:0007669"/>
    <property type="project" value="TreeGrafter"/>
</dbReference>
<dbReference type="GO" id="GO:0016020">
    <property type="term" value="C:membrane"/>
    <property type="evidence" value="ECO:0007669"/>
    <property type="project" value="TreeGrafter"/>
</dbReference>
<dbReference type="PANTHER" id="PTHR12393">
    <property type="entry name" value="SPHINGOMYELIN PHOSPHODIESTERASE RELATED"/>
    <property type="match status" value="1"/>
</dbReference>
<dbReference type="GO" id="GO:0004620">
    <property type="term" value="F:phospholipase activity"/>
    <property type="evidence" value="ECO:0007669"/>
    <property type="project" value="TreeGrafter"/>
</dbReference>
<evidence type="ECO:0000313" key="2">
    <source>
        <dbReference type="EMBL" id="PNH03482.1"/>
    </source>
</evidence>
<evidence type="ECO:0000313" key="3">
    <source>
        <dbReference type="Proteomes" id="UP000236333"/>
    </source>
</evidence>
<dbReference type="EMBL" id="PGGS01000498">
    <property type="protein sequence ID" value="PNH03482.1"/>
    <property type="molecule type" value="Genomic_DNA"/>
</dbReference>
<dbReference type="GO" id="GO:0005783">
    <property type="term" value="C:endoplasmic reticulum"/>
    <property type="evidence" value="ECO:0007669"/>
    <property type="project" value="TreeGrafter"/>
</dbReference>
<sequence>MGQHQSHKRQRTEQQPPWQQQQQHEQLDGAPDAASDDPSRIWLPDVVHHFASFLGGNELACTLRLVNKATAAQFRGPQHTTIQLSLQVPCHAFAWRWGGPCATRSPTVRQRRQLLCLTARSGSIANLEVLLARDDLTSRLRTKAMEAAAGAGQLEVCRWLRQQGCPWNSDAPDAAAGAGHKEVCEWLHAEGCPFGDDVVRRAAAKGRWAVCEWLLINICPELVKYMEADAAVAAARSGHVGLMDWFLARTAGTQRSLLAAAAAGCDLPTLQRLHHTYLDSRGEALSRGRQGKVVKAAAGSPTADWRDKLERLDGRGYPRNAHACRKAAQQVDGRARLEWLQQRGFPITTADVAIAAAEHSNADALEFLLAQGVQLGDDLAAAATRNAARRGHLAVLKVLRAHGARIDHSRVALAAYGGHLPVVAWLVEVLGAATALTAMVYADAARSGSAELLAWLNEAGCPWDASVFASAAISGSEEQLEWLVKRGCPMGDDGEPYRRALENADLAVLRCLRRLGCPWGPVGLTFTSAIQAFKHSTASLRKQLLLALPWLVEQGCPFNWAAAEQEARERGDGEVTAWMGQLRPPSVVGCEREKCGR</sequence>
<gene>
    <name evidence="2" type="ORF">TSOC_010439</name>
</gene>
<dbReference type="GO" id="GO:0030149">
    <property type="term" value="P:sphingolipid catabolic process"/>
    <property type="evidence" value="ECO:0007669"/>
    <property type="project" value="TreeGrafter"/>
</dbReference>
<dbReference type="Gene3D" id="1.25.40.20">
    <property type="entry name" value="Ankyrin repeat-containing domain"/>
    <property type="match status" value="2"/>
</dbReference>
<dbReference type="OrthoDB" id="546023at2759"/>
<dbReference type="PANTHER" id="PTHR12393:SF6">
    <property type="entry name" value="SPHINGOMYELIN PHOSPHODIESTERASE 2"/>
    <property type="match status" value="1"/>
</dbReference>
<keyword evidence="3" id="KW-1185">Reference proteome</keyword>
<organism evidence="2 3">
    <name type="scientific">Tetrabaena socialis</name>
    <dbReference type="NCBI Taxonomy" id="47790"/>
    <lineage>
        <taxon>Eukaryota</taxon>
        <taxon>Viridiplantae</taxon>
        <taxon>Chlorophyta</taxon>
        <taxon>core chlorophytes</taxon>
        <taxon>Chlorophyceae</taxon>
        <taxon>CS clade</taxon>
        <taxon>Chlamydomonadales</taxon>
        <taxon>Tetrabaenaceae</taxon>
        <taxon>Tetrabaena</taxon>
    </lineage>
</organism>
<proteinExistence type="predicted"/>
<evidence type="ECO:0000256" key="1">
    <source>
        <dbReference type="SAM" id="MobiDB-lite"/>
    </source>
</evidence>
<dbReference type="GO" id="GO:0071944">
    <property type="term" value="C:cell periphery"/>
    <property type="evidence" value="ECO:0007669"/>
    <property type="project" value="TreeGrafter"/>
</dbReference>
<comment type="caution">
    <text evidence="2">The sequence shown here is derived from an EMBL/GenBank/DDBJ whole genome shotgun (WGS) entry which is preliminary data.</text>
</comment>
<feature type="compositionally biased region" description="Low complexity" evidence="1">
    <location>
        <begin position="13"/>
        <end position="24"/>
    </location>
</feature>
<dbReference type="Proteomes" id="UP000236333">
    <property type="component" value="Unassembled WGS sequence"/>
</dbReference>
<feature type="compositionally biased region" description="Basic residues" evidence="1">
    <location>
        <begin position="1"/>
        <end position="10"/>
    </location>
</feature>
<dbReference type="SUPFAM" id="SSF48403">
    <property type="entry name" value="Ankyrin repeat"/>
    <property type="match status" value="1"/>
</dbReference>
<reference evidence="2 3" key="1">
    <citation type="journal article" date="2017" name="Mol. Biol. Evol.">
        <title>The 4-celled Tetrabaena socialis nuclear genome reveals the essential components for genetic control of cell number at the origin of multicellularity in the volvocine lineage.</title>
        <authorList>
            <person name="Featherston J."/>
            <person name="Arakaki Y."/>
            <person name="Hanschen E.R."/>
            <person name="Ferris P.J."/>
            <person name="Michod R.E."/>
            <person name="Olson B.J.S.C."/>
            <person name="Nozaki H."/>
            <person name="Durand P.M."/>
        </authorList>
    </citation>
    <scope>NUCLEOTIDE SEQUENCE [LARGE SCALE GENOMIC DNA]</scope>
    <source>
        <strain evidence="2 3">NIES-571</strain>
    </source>
</reference>
<name>A0A2J7ZT96_9CHLO</name>
<feature type="region of interest" description="Disordered" evidence="1">
    <location>
        <begin position="1"/>
        <end position="38"/>
    </location>
</feature>
<protein>
    <submittedName>
        <fullName evidence="2">Ankyrin repeat domain-containing protein</fullName>
    </submittedName>
</protein>
<dbReference type="SUPFAM" id="SSF140860">
    <property type="entry name" value="Pseudo ankyrin repeat-like"/>
    <property type="match status" value="1"/>
</dbReference>
<accession>A0A2J7ZT96</accession>
<dbReference type="InterPro" id="IPR036770">
    <property type="entry name" value="Ankyrin_rpt-contain_sf"/>
</dbReference>
<dbReference type="AlphaFoldDB" id="A0A2J7ZT96"/>